<dbReference type="PANTHER" id="PTHR34580">
    <property type="match status" value="1"/>
</dbReference>
<dbReference type="Gene3D" id="1.10.10.10">
    <property type="entry name" value="Winged helix-like DNA-binding domain superfamily/Winged helix DNA-binding domain"/>
    <property type="match status" value="1"/>
</dbReference>
<dbReference type="RefSeq" id="WP_147984815.1">
    <property type="nucleotide sequence ID" value="NZ_RDBM01000037.1"/>
</dbReference>
<organism evidence="5">
    <name type="scientific">Streptomyces sp. gb1(2016)</name>
    <dbReference type="NCBI Taxonomy" id="1828321"/>
    <lineage>
        <taxon>Bacteria</taxon>
        <taxon>Bacillati</taxon>
        <taxon>Actinomycetota</taxon>
        <taxon>Actinomycetes</taxon>
        <taxon>Kitasatosporales</taxon>
        <taxon>Streptomycetaceae</taxon>
        <taxon>Streptomyces</taxon>
    </lineage>
</organism>
<dbReference type="AlphaFoldDB" id="A0A652KJD9"/>
<dbReference type="Pfam" id="PF13280">
    <property type="entry name" value="WYL"/>
    <property type="match status" value="1"/>
</dbReference>
<evidence type="ECO:0000313" key="5">
    <source>
        <dbReference type="EMBL" id="TXS23730.1"/>
    </source>
</evidence>
<evidence type="ECO:0000259" key="4">
    <source>
        <dbReference type="PROSITE" id="PS51000"/>
    </source>
</evidence>
<dbReference type="InterPro" id="IPR001034">
    <property type="entry name" value="DeoR_HTH"/>
</dbReference>
<dbReference type="InterPro" id="IPR026881">
    <property type="entry name" value="WYL_dom"/>
</dbReference>
<dbReference type="PIRSF" id="PIRSF016838">
    <property type="entry name" value="PafC"/>
    <property type="match status" value="1"/>
</dbReference>
<feature type="region of interest" description="Disordered" evidence="3">
    <location>
        <begin position="344"/>
        <end position="374"/>
    </location>
</feature>
<dbReference type="InterPro" id="IPR028349">
    <property type="entry name" value="PafC-like"/>
</dbReference>
<dbReference type="PROSITE" id="PS51000">
    <property type="entry name" value="HTH_DEOR_2"/>
    <property type="match status" value="1"/>
</dbReference>
<dbReference type="InterPro" id="IPR051534">
    <property type="entry name" value="CBASS_pafABC_assoc_protein"/>
</dbReference>
<evidence type="ECO:0000256" key="1">
    <source>
        <dbReference type="ARBA" id="ARBA00023015"/>
    </source>
</evidence>
<protein>
    <submittedName>
        <fullName evidence="5">WYL domain-containing protein</fullName>
    </submittedName>
</protein>
<dbReference type="InterPro" id="IPR036390">
    <property type="entry name" value="WH_DNA-bd_sf"/>
</dbReference>
<feature type="region of interest" description="Disordered" evidence="3">
    <location>
        <begin position="311"/>
        <end position="331"/>
    </location>
</feature>
<sequence>MKADRLVATLLFLQARGRVTARQVAEELEISERTARRDLEALSAAGVPVYSQRGRGGGWSLVGGARTDLTGFTQREIGALFLAAGPLSASPELRAALRKLVQAVPAPMRTHAEAASKALVVDGLDWSRAAVRAAGGPHHHALEQAVLDRVRITVGYADEGAPRQEWTVDPLGLVCKAGRWYTVAADGEGLRSFLHTRVTSVTVTGEPARRPEGFDLAEAWQELAAEAERRLRATTVRAAAGPAAVPGLRELLGDRLRTGELRPDGRCEIEADGPSVEILVAQLAGAGADVEVLEPPEARARLARLGQELAAAHGGAPGGGSPAPRNESHFPLGTYYVEDASVDDVTERSTVRPSRRRPRQRLSTPYVPYRGAVS</sequence>
<dbReference type="InterPro" id="IPR013196">
    <property type="entry name" value="HTH_11"/>
</dbReference>
<keyword evidence="1" id="KW-0805">Transcription regulation</keyword>
<keyword evidence="2" id="KW-0804">Transcription</keyword>
<accession>A0A652KJD9</accession>
<dbReference type="PROSITE" id="PS52050">
    <property type="entry name" value="WYL"/>
    <property type="match status" value="1"/>
</dbReference>
<dbReference type="InterPro" id="IPR036388">
    <property type="entry name" value="WH-like_DNA-bd_sf"/>
</dbReference>
<feature type="domain" description="HTH deoR-type" evidence="4">
    <location>
        <begin position="2"/>
        <end position="67"/>
    </location>
</feature>
<dbReference type="Pfam" id="PF08279">
    <property type="entry name" value="HTH_11"/>
    <property type="match status" value="1"/>
</dbReference>
<dbReference type="PANTHER" id="PTHR34580:SF1">
    <property type="entry name" value="PROTEIN PAFC"/>
    <property type="match status" value="1"/>
</dbReference>
<dbReference type="InterPro" id="IPR057727">
    <property type="entry name" value="WCX_dom"/>
</dbReference>
<gene>
    <name evidence="5" type="ORF">EAO74_24545</name>
</gene>
<dbReference type="GO" id="GO:0003700">
    <property type="term" value="F:DNA-binding transcription factor activity"/>
    <property type="evidence" value="ECO:0007669"/>
    <property type="project" value="InterPro"/>
</dbReference>
<name>A0A652KJD9_9ACTN</name>
<dbReference type="EMBL" id="RDBM01000037">
    <property type="protein sequence ID" value="TXS23730.1"/>
    <property type="molecule type" value="Genomic_DNA"/>
</dbReference>
<reference evidence="5" key="1">
    <citation type="submission" date="2018-10" db="EMBL/GenBank/DDBJ databases">
        <authorList>
            <person name="Hariharan J."/>
            <person name="Choudoir M.J."/>
            <person name="Diebold P."/>
            <person name="Panke-Buisse K."/>
            <person name="Campbell A.N."/>
            <person name="Buckley D.H."/>
        </authorList>
    </citation>
    <scope>NUCLEOTIDE SEQUENCE</scope>
    <source>
        <strain evidence="5">Gb1</strain>
    </source>
</reference>
<evidence type="ECO:0000256" key="3">
    <source>
        <dbReference type="SAM" id="MobiDB-lite"/>
    </source>
</evidence>
<evidence type="ECO:0000256" key="2">
    <source>
        <dbReference type="ARBA" id="ARBA00023163"/>
    </source>
</evidence>
<dbReference type="SUPFAM" id="SSF46785">
    <property type="entry name" value="Winged helix' DNA-binding domain"/>
    <property type="match status" value="1"/>
</dbReference>
<comment type="caution">
    <text evidence="5">The sequence shown here is derived from an EMBL/GenBank/DDBJ whole genome shotgun (WGS) entry which is preliminary data.</text>
</comment>
<dbReference type="Pfam" id="PF25583">
    <property type="entry name" value="WCX"/>
    <property type="match status" value="1"/>
</dbReference>
<proteinExistence type="predicted"/>